<organism evidence="1 2">
    <name type="scientific">Pistacia integerrima</name>
    <dbReference type="NCBI Taxonomy" id="434235"/>
    <lineage>
        <taxon>Eukaryota</taxon>
        <taxon>Viridiplantae</taxon>
        <taxon>Streptophyta</taxon>
        <taxon>Embryophyta</taxon>
        <taxon>Tracheophyta</taxon>
        <taxon>Spermatophyta</taxon>
        <taxon>Magnoliopsida</taxon>
        <taxon>eudicotyledons</taxon>
        <taxon>Gunneridae</taxon>
        <taxon>Pentapetalae</taxon>
        <taxon>rosids</taxon>
        <taxon>malvids</taxon>
        <taxon>Sapindales</taxon>
        <taxon>Anacardiaceae</taxon>
        <taxon>Pistacia</taxon>
    </lineage>
</organism>
<reference evidence="2" key="1">
    <citation type="journal article" date="2023" name="G3 (Bethesda)">
        <title>Genome assembly and association tests identify interacting loci associated with vigor, precocity, and sex in interspecific pistachio rootstocks.</title>
        <authorList>
            <person name="Palmer W."/>
            <person name="Jacygrad E."/>
            <person name="Sagayaradj S."/>
            <person name="Cavanaugh K."/>
            <person name="Han R."/>
            <person name="Bertier L."/>
            <person name="Beede B."/>
            <person name="Kafkas S."/>
            <person name="Golino D."/>
            <person name="Preece J."/>
            <person name="Michelmore R."/>
        </authorList>
    </citation>
    <scope>NUCLEOTIDE SEQUENCE [LARGE SCALE GENOMIC DNA]</scope>
</reference>
<comment type="caution">
    <text evidence="1">The sequence shown here is derived from an EMBL/GenBank/DDBJ whole genome shotgun (WGS) entry which is preliminary data.</text>
</comment>
<proteinExistence type="predicted"/>
<dbReference type="EMBL" id="CM047745">
    <property type="protein sequence ID" value="KAJ0024738.1"/>
    <property type="molecule type" value="Genomic_DNA"/>
</dbReference>
<keyword evidence="2" id="KW-1185">Reference proteome</keyword>
<dbReference type="Proteomes" id="UP001163603">
    <property type="component" value="Chromosome 10"/>
</dbReference>
<name>A0ACC0XWT2_9ROSI</name>
<sequence>MDSSIDKKGTPSSSPKQSTFARLRRKLSPRKPDSRSISVESSACSTSSGEIQTVFNYFDENGDGRISAAELQSCLRTVGGELSAAEAEAAVQSSDLDGDGHLDFYEFQKLMENGNANEEQKNSELREAFGMYVMEGSSYITPASLERMLSRLGESSSIDDCKAMIRVFDLNGDGVLSFDEFAVMMH</sequence>
<evidence type="ECO:0000313" key="1">
    <source>
        <dbReference type="EMBL" id="KAJ0024738.1"/>
    </source>
</evidence>
<protein>
    <submittedName>
        <fullName evidence="1">Uncharacterized protein</fullName>
    </submittedName>
</protein>
<evidence type="ECO:0000313" key="2">
    <source>
        <dbReference type="Proteomes" id="UP001163603"/>
    </source>
</evidence>
<gene>
    <name evidence="1" type="ORF">Pint_09134</name>
</gene>
<accession>A0ACC0XWT2</accession>